<dbReference type="InterPro" id="IPR038595">
    <property type="entry name" value="LOR_sf"/>
</dbReference>
<dbReference type="InterPro" id="IPR007612">
    <property type="entry name" value="LOR"/>
</dbReference>
<evidence type="ECO:0000256" key="1">
    <source>
        <dbReference type="ARBA" id="ARBA00005437"/>
    </source>
</evidence>
<keyword evidence="3" id="KW-1185">Reference proteome</keyword>
<evidence type="ECO:0008006" key="4">
    <source>
        <dbReference type="Google" id="ProtNLM"/>
    </source>
</evidence>
<gene>
    <name evidence="2" type="ORF">E5347_13005</name>
</gene>
<evidence type="ECO:0000313" key="2">
    <source>
        <dbReference type="EMBL" id="TGY41395.1"/>
    </source>
</evidence>
<dbReference type="EMBL" id="SRYR01000008">
    <property type="protein sequence ID" value="TGY41395.1"/>
    <property type="molecule type" value="Genomic_DNA"/>
</dbReference>
<proteinExistence type="inferred from homology"/>
<accession>A0A4S2DHW4</accession>
<reference evidence="2 3" key="1">
    <citation type="submission" date="2019-04" db="EMBL/GenBank/DDBJ databases">
        <title>Microbes associate with the intestines of laboratory mice.</title>
        <authorList>
            <person name="Navarre W."/>
            <person name="Wong E."/>
            <person name="Huang K."/>
            <person name="Tropini C."/>
            <person name="Ng K."/>
            <person name="Yu B."/>
        </authorList>
    </citation>
    <scope>NUCLEOTIDE SEQUENCE [LARGE SCALE GENOMIC DNA]</scope>
    <source>
        <strain evidence="2 3">NM50_B9-20</strain>
    </source>
</reference>
<name>A0A4S2DHW4_9CLOT</name>
<dbReference type="Proteomes" id="UP000306888">
    <property type="component" value="Unassembled WGS sequence"/>
</dbReference>
<organism evidence="2 3">
    <name type="scientific">Clostridium sartagoforme</name>
    <dbReference type="NCBI Taxonomy" id="84031"/>
    <lineage>
        <taxon>Bacteria</taxon>
        <taxon>Bacillati</taxon>
        <taxon>Bacillota</taxon>
        <taxon>Clostridia</taxon>
        <taxon>Eubacteriales</taxon>
        <taxon>Clostridiaceae</taxon>
        <taxon>Clostridium</taxon>
    </lineage>
</organism>
<comment type="similarity">
    <text evidence="1">Belongs to the LOR family.</text>
</comment>
<dbReference type="Gene3D" id="2.40.160.200">
    <property type="entry name" value="LURP1-related"/>
    <property type="match status" value="1"/>
</dbReference>
<dbReference type="InterPro" id="IPR025659">
    <property type="entry name" value="Tubby-like_C"/>
</dbReference>
<sequence>MRKFYVKERLIAFGAKFDIYDENDNKVFIAEGDKFDIGKNVSVYDSNNRKILYLKQKFRIGAHKYIAYDENMHEIAVIDKSIMIPEYNISGIYGDMVMESTSVLGRHYEIKIAGTVVGRIDKEFTFGRDRYFLEVLDENYTTFFIGLLIMIDMVRFHNNN</sequence>
<dbReference type="SUPFAM" id="SSF54518">
    <property type="entry name" value="Tubby C-terminal domain-like"/>
    <property type="match status" value="1"/>
</dbReference>
<evidence type="ECO:0000313" key="3">
    <source>
        <dbReference type="Proteomes" id="UP000306888"/>
    </source>
</evidence>
<dbReference type="RefSeq" id="WP_136007661.1">
    <property type="nucleotide sequence ID" value="NZ_SRYR01000008.1"/>
</dbReference>
<dbReference type="Pfam" id="PF04525">
    <property type="entry name" value="LOR"/>
    <property type="match status" value="1"/>
</dbReference>
<dbReference type="AlphaFoldDB" id="A0A4S2DHW4"/>
<protein>
    <recommendedName>
        <fullName evidence="4">LURP-one-related family protein</fullName>
    </recommendedName>
</protein>
<comment type="caution">
    <text evidence="2">The sequence shown here is derived from an EMBL/GenBank/DDBJ whole genome shotgun (WGS) entry which is preliminary data.</text>
</comment>
<dbReference type="OrthoDB" id="652307at2"/>